<sequence>MLAGTFLSWSGCFMVWPYLSVELYRQFQLSASPMIDSSVLGSASILNKFGNPPRFFK</sequence>
<gene>
    <name evidence="1" type="ORF">XIS1_120013</name>
</gene>
<dbReference type="AlphaFoldDB" id="A0A1N6MRY6"/>
<accession>A0A1N6MRY6</accession>
<evidence type="ECO:0000313" key="2">
    <source>
        <dbReference type="Proteomes" id="UP000196435"/>
    </source>
</evidence>
<dbReference type="EMBL" id="FTLG01000024">
    <property type="protein sequence ID" value="SIP71580.1"/>
    <property type="molecule type" value="Genomic_DNA"/>
</dbReference>
<dbReference type="Proteomes" id="UP000196435">
    <property type="component" value="Unassembled WGS sequence"/>
</dbReference>
<proteinExistence type="predicted"/>
<evidence type="ECO:0000313" key="1">
    <source>
        <dbReference type="EMBL" id="SIP71580.1"/>
    </source>
</evidence>
<organism evidence="1 2">
    <name type="scientific">Xenorhabdus innexi</name>
    <dbReference type="NCBI Taxonomy" id="290109"/>
    <lineage>
        <taxon>Bacteria</taxon>
        <taxon>Pseudomonadati</taxon>
        <taxon>Pseudomonadota</taxon>
        <taxon>Gammaproteobacteria</taxon>
        <taxon>Enterobacterales</taxon>
        <taxon>Morganellaceae</taxon>
        <taxon>Xenorhabdus</taxon>
    </lineage>
</organism>
<name>A0A1N6MRY6_9GAMM</name>
<reference evidence="2" key="1">
    <citation type="submission" date="2016-12" db="EMBL/GenBank/DDBJ databases">
        <authorList>
            <person name="Gaudriault S."/>
        </authorList>
    </citation>
    <scope>NUCLEOTIDE SEQUENCE [LARGE SCALE GENOMIC DNA]</scope>
    <source>
        <strain evidence="2">HGB1681 (deposited as PTA-6826 in the American Type Culture Collection)</strain>
    </source>
</reference>
<protein>
    <submittedName>
        <fullName evidence="1">Uncharacterized protein</fullName>
    </submittedName>
</protein>